<name>A0A078A7B8_STYLE</name>
<evidence type="ECO:0000313" key="2">
    <source>
        <dbReference type="EMBL" id="CDW78145.1"/>
    </source>
</evidence>
<dbReference type="OrthoDB" id="10263751at2759"/>
<dbReference type="Proteomes" id="UP000039865">
    <property type="component" value="Unassembled WGS sequence"/>
</dbReference>
<accession>A0A078A7B8</accession>
<dbReference type="SUPFAM" id="SSF52833">
    <property type="entry name" value="Thioredoxin-like"/>
    <property type="match status" value="1"/>
</dbReference>
<reference evidence="2 3" key="1">
    <citation type="submission" date="2014-06" db="EMBL/GenBank/DDBJ databases">
        <authorList>
            <person name="Swart Estienne"/>
        </authorList>
    </citation>
    <scope>NUCLEOTIDE SEQUENCE [LARGE SCALE GENOMIC DNA]</scope>
    <source>
        <strain evidence="2 3">130c</strain>
    </source>
</reference>
<feature type="domain" description="Thioredoxin" evidence="1">
    <location>
        <begin position="14"/>
        <end position="124"/>
    </location>
</feature>
<dbReference type="InParanoid" id="A0A078A7B8"/>
<sequence length="134" mass="15486">MPPKAQKEIIYPITSEEHFAQIVNPENKKLHVIDIHLSWCGPCTVMSSNYRTLYFGFEEADKRLEFWTVIYFILTITLQLDSTMLPDEYKKLVQASCKPKFMIFLEGECKGIVDGADYTKIENLVNTFIPGLDE</sequence>
<dbReference type="Pfam" id="PF00085">
    <property type="entry name" value="Thioredoxin"/>
    <property type="match status" value="1"/>
</dbReference>
<protein>
    <submittedName>
        <fullName evidence="2">Thioredoxin dynein outer arm protein</fullName>
    </submittedName>
</protein>
<dbReference type="InterPro" id="IPR013766">
    <property type="entry name" value="Thioredoxin_domain"/>
</dbReference>
<dbReference type="PROSITE" id="PS00194">
    <property type="entry name" value="THIOREDOXIN_1"/>
    <property type="match status" value="1"/>
</dbReference>
<keyword evidence="3" id="KW-1185">Reference proteome</keyword>
<dbReference type="AlphaFoldDB" id="A0A078A7B8"/>
<dbReference type="EMBL" id="CCKQ01006810">
    <property type="protein sequence ID" value="CDW78145.1"/>
    <property type="molecule type" value="Genomic_DNA"/>
</dbReference>
<gene>
    <name evidence="2" type="primary">Contig9692.g10363</name>
    <name evidence="2" type="ORF">STYLEM_7117</name>
</gene>
<proteinExistence type="predicted"/>
<evidence type="ECO:0000259" key="1">
    <source>
        <dbReference type="Pfam" id="PF00085"/>
    </source>
</evidence>
<dbReference type="InterPro" id="IPR017937">
    <property type="entry name" value="Thioredoxin_CS"/>
</dbReference>
<organism evidence="2 3">
    <name type="scientific">Stylonychia lemnae</name>
    <name type="common">Ciliate</name>
    <dbReference type="NCBI Taxonomy" id="5949"/>
    <lineage>
        <taxon>Eukaryota</taxon>
        <taxon>Sar</taxon>
        <taxon>Alveolata</taxon>
        <taxon>Ciliophora</taxon>
        <taxon>Intramacronucleata</taxon>
        <taxon>Spirotrichea</taxon>
        <taxon>Stichotrichia</taxon>
        <taxon>Sporadotrichida</taxon>
        <taxon>Oxytrichidae</taxon>
        <taxon>Stylonychinae</taxon>
        <taxon>Stylonychia</taxon>
    </lineage>
</organism>
<dbReference type="InterPro" id="IPR036249">
    <property type="entry name" value="Thioredoxin-like_sf"/>
</dbReference>
<dbReference type="Gene3D" id="3.40.30.10">
    <property type="entry name" value="Glutaredoxin"/>
    <property type="match status" value="1"/>
</dbReference>
<evidence type="ECO:0000313" key="3">
    <source>
        <dbReference type="Proteomes" id="UP000039865"/>
    </source>
</evidence>